<reference evidence="8 9" key="1">
    <citation type="submission" date="2006-06" db="EMBL/GenBank/DDBJ databases">
        <title>Complete sequence of Rubrobacter xylanophilus DSM 9941.</title>
        <authorList>
            <consortium name="US DOE Joint Genome Institute"/>
            <person name="Copeland A."/>
            <person name="Lucas S."/>
            <person name="Lapidus A."/>
            <person name="Barry K."/>
            <person name="Detter J.C."/>
            <person name="Glavina del Rio T."/>
            <person name="Hammon N."/>
            <person name="Israni S."/>
            <person name="Dalin E."/>
            <person name="Tice H."/>
            <person name="Pitluck S."/>
            <person name="Munk A.C."/>
            <person name="Brettin T."/>
            <person name="Bruce D."/>
            <person name="Han C."/>
            <person name="Tapia R."/>
            <person name="Gilna P."/>
            <person name="Schmutz J."/>
            <person name="Larimer F."/>
            <person name="Land M."/>
            <person name="Hauser L."/>
            <person name="Kyrpides N."/>
            <person name="Lykidis A."/>
            <person name="da Costa M.S."/>
            <person name="Rainey F.A."/>
            <person name="Empadinhas N."/>
            <person name="Jolivet E."/>
            <person name="Battista J.R."/>
            <person name="Richardson P."/>
        </authorList>
    </citation>
    <scope>NUCLEOTIDE SEQUENCE [LARGE SCALE GENOMIC DNA]</scope>
    <source>
        <strain evidence="9">DSM 9941 / JCM 11954 / NBRC 16129 / PRD-1</strain>
    </source>
</reference>
<organism evidence="8 9">
    <name type="scientific">Rubrobacter xylanophilus (strain DSM 9941 / JCM 11954 / NBRC 16129 / PRD-1)</name>
    <dbReference type="NCBI Taxonomy" id="266117"/>
    <lineage>
        <taxon>Bacteria</taxon>
        <taxon>Bacillati</taxon>
        <taxon>Actinomycetota</taxon>
        <taxon>Rubrobacteria</taxon>
        <taxon>Rubrobacterales</taxon>
        <taxon>Rubrobacteraceae</taxon>
        <taxon>Rubrobacter</taxon>
    </lineage>
</organism>
<dbReference type="EC" id="2.7.1.11" evidence="8"/>
<feature type="domain" description="Phosphofructokinase" evidence="7">
    <location>
        <begin position="2"/>
        <end position="288"/>
    </location>
</feature>
<dbReference type="Gene3D" id="3.40.50.460">
    <property type="entry name" value="Phosphofructokinase domain"/>
    <property type="match status" value="1"/>
</dbReference>
<keyword evidence="9" id="KW-1185">Reference proteome</keyword>
<keyword evidence="4 8" id="KW-0418">Kinase</keyword>
<dbReference type="InterPro" id="IPR022953">
    <property type="entry name" value="ATP_PFK"/>
</dbReference>
<dbReference type="PhylomeDB" id="Q1ASX3"/>
<evidence type="ECO:0000256" key="3">
    <source>
        <dbReference type="ARBA" id="ARBA00022723"/>
    </source>
</evidence>
<evidence type="ECO:0000256" key="5">
    <source>
        <dbReference type="ARBA" id="ARBA00022842"/>
    </source>
</evidence>
<dbReference type="GO" id="GO:0003872">
    <property type="term" value="F:6-phosphofructokinase activity"/>
    <property type="evidence" value="ECO:0007669"/>
    <property type="project" value="UniProtKB-EC"/>
</dbReference>
<dbReference type="InterPro" id="IPR035966">
    <property type="entry name" value="PKF_sf"/>
</dbReference>
<dbReference type="STRING" id="266117.Rxyl_2588"/>
<dbReference type="GO" id="GO:0006002">
    <property type="term" value="P:fructose 6-phosphate metabolic process"/>
    <property type="evidence" value="ECO:0007669"/>
    <property type="project" value="InterPro"/>
</dbReference>
<sequence>MMNASLLGFLEGCPPGAEIWGVLDGFRGLVEGDLARLPPGCVDRRLYLSPGAWLGAGRRPLGEGDPERCVERLAARGVRGLAMVGGNGTMWACARIEEAARRAGYGLAVVGIPKTVDNDLAGTDHAPGFPSAARYVAAVVRDIGADLEAMRGFESVRVLETMGRNAGWLALSAGYLRREPSDPPHLIYVPERPFDPDAFLGDVEAAVRAHGFVVAVVSEGLVRRPREEGLRRPVIGGVAPELARRVEEALGLPSRGELLGMGQRSFSLAASPLDREEARALGNRAARMLLEGRSGLMPALRRLPGRRYRVAVEEVPFGRVAGAERPLPPRWVVPPQEVPQGFRGWLAPLVGEDLAPHPPPLVRRLRGAAAGREGRSES</sequence>
<dbReference type="GO" id="GO:0046872">
    <property type="term" value="F:metal ion binding"/>
    <property type="evidence" value="ECO:0007669"/>
    <property type="project" value="UniProtKB-KW"/>
</dbReference>
<accession>Q1ASX3</accession>
<evidence type="ECO:0000256" key="4">
    <source>
        <dbReference type="ARBA" id="ARBA00022777"/>
    </source>
</evidence>
<dbReference type="EMBL" id="CP000386">
    <property type="protein sequence ID" value="ABG05505.1"/>
    <property type="molecule type" value="Genomic_DNA"/>
</dbReference>
<evidence type="ECO:0000256" key="1">
    <source>
        <dbReference type="ARBA" id="ARBA00001946"/>
    </source>
</evidence>
<keyword evidence="3" id="KW-0479">Metal-binding</keyword>
<evidence type="ECO:0000313" key="9">
    <source>
        <dbReference type="Proteomes" id="UP000006637"/>
    </source>
</evidence>
<name>Q1ASX3_RUBXD</name>
<comment type="cofactor">
    <cofactor evidence="1">
        <name>Mg(2+)</name>
        <dbReference type="ChEBI" id="CHEBI:18420"/>
    </cofactor>
</comment>
<dbReference type="SUPFAM" id="SSF53784">
    <property type="entry name" value="Phosphofructokinase"/>
    <property type="match status" value="1"/>
</dbReference>
<dbReference type="InterPro" id="IPR000023">
    <property type="entry name" value="Phosphofructokinase_dom"/>
</dbReference>
<dbReference type="InterPro" id="IPR050929">
    <property type="entry name" value="PFKA"/>
</dbReference>
<dbReference type="PRINTS" id="PR00476">
    <property type="entry name" value="PHFRCTKINASE"/>
</dbReference>
<evidence type="ECO:0000256" key="2">
    <source>
        <dbReference type="ARBA" id="ARBA00022679"/>
    </source>
</evidence>
<comment type="similarity">
    <text evidence="6">Belongs to the phosphofructokinase type A (PFKA) family.</text>
</comment>
<dbReference type="NCBIfam" id="NF010675">
    <property type="entry name" value="PRK14072.1"/>
    <property type="match status" value="1"/>
</dbReference>
<dbReference type="Gene3D" id="3.40.50.450">
    <property type="match status" value="1"/>
</dbReference>
<dbReference type="UniPathway" id="UPA00109">
    <property type="reaction ID" value="UER00182"/>
</dbReference>
<dbReference type="Pfam" id="PF00365">
    <property type="entry name" value="PFK"/>
    <property type="match status" value="1"/>
</dbReference>
<evidence type="ECO:0000256" key="6">
    <source>
        <dbReference type="ARBA" id="ARBA00038478"/>
    </source>
</evidence>
<gene>
    <name evidence="8" type="ordered locus">Rxyl_2588</name>
</gene>
<dbReference type="KEGG" id="rxy:Rxyl_2588"/>
<dbReference type="AlphaFoldDB" id="Q1ASX3"/>
<dbReference type="HOGENOM" id="CLU_020655_1_1_11"/>
<evidence type="ECO:0000259" key="7">
    <source>
        <dbReference type="Pfam" id="PF00365"/>
    </source>
</evidence>
<dbReference type="PANTHER" id="PTHR45770">
    <property type="entry name" value="ATP-DEPENDENT 6-PHOSPHOFRUCTOKINASE 1"/>
    <property type="match status" value="1"/>
</dbReference>
<dbReference type="Proteomes" id="UP000006637">
    <property type="component" value="Chromosome"/>
</dbReference>
<proteinExistence type="inferred from homology"/>
<keyword evidence="2 8" id="KW-0808">Transferase</keyword>
<keyword evidence="5" id="KW-0460">Magnesium</keyword>
<dbReference type="eggNOG" id="COG0205">
    <property type="taxonomic scope" value="Bacteria"/>
</dbReference>
<evidence type="ECO:0000313" key="8">
    <source>
        <dbReference type="EMBL" id="ABG05505.1"/>
    </source>
</evidence>
<protein>
    <submittedName>
        <fullName evidence="8">6-phosphofructokinase</fullName>
        <ecNumber evidence="8">2.7.1.11</ecNumber>
    </submittedName>
</protein>